<dbReference type="OrthoDB" id="7887808at2759"/>
<dbReference type="Pfam" id="PF01133">
    <property type="entry name" value="ER"/>
    <property type="match status" value="1"/>
</dbReference>
<evidence type="ECO:0000313" key="2">
    <source>
        <dbReference type="EMBL" id="KAG2206684.1"/>
    </source>
</evidence>
<comment type="caution">
    <text evidence="2">The sequence shown here is derived from an EMBL/GenBank/DDBJ whole genome shotgun (WGS) entry which is preliminary data.</text>
</comment>
<keyword evidence="3" id="KW-1185">Reference proteome</keyword>
<dbReference type="Gene3D" id="3.30.2260.10">
    <property type="entry name" value="Enhancer of rudimentary"/>
    <property type="match status" value="1"/>
</dbReference>
<name>A0A8H7R8L7_9FUNG</name>
<dbReference type="SUPFAM" id="SSF143875">
    <property type="entry name" value="ERH-like"/>
    <property type="match status" value="1"/>
</dbReference>
<organism evidence="2 3">
    <name type="scientific">Mucor saturninus</name>
    <dbReference type="NCBI Taxonomy" id="64648"/>
    <lineage>
        <taxon>Eukaryota</taxon>
        <taxon>Fungi</taxon>
        <taxon>Fungi incertae sedis</taxon>
        <taxon>Mucoromycota</taxon>
        <taxon>Mucoromycotina</taxon>
        <taxon>Mucoromycetes</taxon>
        <taxon>Mucorales</taxon>
        <taxon>Mucorineae</taxon>
        <taxon>Mucoraceae</taxon>
        <taxon>Mucor</taxon>
    </lineage>
</organism>
<dbReference type="InterPro" id="IPR000781">
    <property type="entry name" value="ERH"/>
</dbReference>
<dbReference type="PANTHER" id="PTHR12373">
    <property type="entry name" value="ENHANCER OF RUDIMENTARY ERH"/>
    <property type="match status" value="1"/>
</dbReference>
<sequence length="122" mass="14380">FTLILVSEEDKKVLPDVLILFFFWDSDFNSESEAMDHIAGLYETRLAKENPNAGQVQYRAEDLFRFIDTYKEFVALVFDSSKAMYQPRDIAWIKESLIAHFSGQQSATPDVQQRHRQPRRYR</sequence>
<feature type="non-terminal residue" evidence="2">
    <location>
        <position position="1"/>
    </location>
</feature>
<evidence type="ECO:0000313" key="3">
    <source>
        <dbReference type="Proteomes" id="UP000603453"/>
    </source>
</evidence>
<dbReference type="AlphaFoldDB" id="A0A8H7R8L7"/>
<gene>
    <name evidence="2" type="ORF">INT47_003626</name>
</gene>
<evidence type="ECO:0000256" key="1">
    <source>
        <dbReference type="ARBA" id="ARBA00007491"/>
    </source>
</evidence>
<comment type="similarity">
    <text evidence="1">Belongs to the E(R) family.</text>
</comment>
<dbReference type="EMBL" id="JAEPRD010000029">
    <property type="protein sequence ID" value="KAG2206684.1"/>
    <property type="molecule type" value="Genomic_DNA"/>
</dbReference>
<proteinExistence type="inferred from homology"/>
<dbReference type="PANTHER" id="PTHR12373:SF0">
    <property type="entry name" value="ENHANCER OF RUDIMENTARY HOMOLOG"/>
    <property type="match status" value="1"/>
</dbReference>
<dbReference type="InterPro" id="IPR035912">
    <property type="entry name" value="EHR_sf"/>
</dbReference>
<reference evidence="2" key="1">
    <citation type="submission" date="2020-12" db="EMBL/GenBank/DDBJ databases">
        <title>Metabolic potential, ecology and presence of endohyphal bacteria is reflected in genomic diversity of Mucoromycotina.</title>
        <authorList>
            <person name="Muszewska A."/>
            <person name="Okrasinska A."/>
            <person name="Steczkiewicz K."/>
            <person name="Drgas O."/>
            <person name="Orlowska M."/>
            <person name="Perlinska-Lenart U."/>
            <person name="Aleksandrzak-Piekarczyk T."/>
            <person name="Szatraj K."/>
            <person name="Zielenkiewicz U."/>
            <person name="Pilsyk S."/>
            <person name="Malc E."/>
            <person name="Mieczkowski P."/>
            <person name="Kruszewska J.S."/>
            <person name="Biernat P."/>
            <person name="Pawlowska J."/>
        </authorList>
    </citation>
    <scope>NUCLEOTIDE SEQUENCE</scope>
    <source>
        <strain evidence="2">WA0000017839</strain>
    </source>
</reference>
<protein>
    <recommendedName>
        <fullName evidence="4">Enhancer of rudimentary homolog</fullName>
    </recommendedName>
</protein>
<accession>A0A8H7R8L7</accession>
<evidence type="ECO:0008006" key="4">
    <source>
        <dbReference type="Google" id="ProtNLM"/>
    </source>
</evidence>
<dbReference type="Proteomes" id="UP000603453">
    <property type="component" value="Unassembled WGS sequence"/>
</dbReference>